<dbReference type="Pfam" id="PF03050">
    <property type="entry name" value="DDE_Tnp_IS66"/>
    <property type="match status" value="1"/>
</dbReference>
<reference evidence="2" key="2">
    <citation type="submission" date="2020-02" db="EMBL/GenBank/DDBJ databases">
        <authorList>
            <consortium name="NCBI Pathogen Detection Project"/>
        </authorList>
    </citation>
    <scope>NUCLEOTIDE SEQUENCE</scope>
    <source>
        <strain evidence="2">MA.CK_94/00004459</strain>
    </source>
</reference>
<evidence type="ECO:0000313" key="2">
    <source>
        <dbReference type="EMBL" id="HAG0930532.1"/>
    </source>
</evidence>
<dbReference type="EMBL" id="DAAXGR010000019">
    <property type="protein sequence ID" value="HAG0930532.1"/>
    <property type="molecule type" value="Genomic_DNA"/>
</dbReference>
<organism evidence="2">
    <name type="scientific">Salmonella enterica</name>
    <name type="common">Salmonella choleraesuis</name>
    <dbReference type="NCBI Taxonomy" id="28901"/>
    <lineage>
        <taxon>Bacteria</taxon>
        <taxon>Pseudomonadati</taxon>
        <taxon>Pseudomonadota</taxon>
        <taxon>Gammaproteobacteria</taxon>
        <taxon>Enterobacterales</taxon>
        <taxon>Enterobacteriaceae</taxon>
        <taxon>Salmonella</taxon>
    </lineage>
</organism>
<proteinExistence type="predicted"/>
<evidence type="ECO:0000259" key="1">
    <source>
        <dbReference type="Pfam" id="PF03050"/>
    </source>
</evidence>
<feature type="domain" description="Transposase IS66 central" evidence="1">
    <location>
        <begin position="2"/>
        <end position="44"/>
    </location>
</feature>
<dbReference type="InterPro" id="IPR004291">
    <property type="entry name" value="Transposase_IS66_central"/>
</dbReference>
<reference evidence="2" key="1">
    <citation type="journal article" date="2018" name="Genome Biol.">
        <title>SKESA: strategic k-mer extension for scrupulous assemblies.</title>
        <authorList>
            <person name="Souvorov A."/>
            <person name="Agarwala R."/>
            <person name="Lipman D.J."/>
        </authorList>
    </citation>
    <scope>NUCLEOTIDE SEQUENCE</scope>
    <source>
        <strain evidence="2">MA.CK_94/00004459</strain>
    </source>
</reference>
<gene>
    <name evidence="2" type="ORF">G8S40_004617</name>
</gene>
<accession>A0A757VZ40</accession>
<name>A0A757VZ40_SALER</name>
<comment type="caution">
    <text evidence="2">The sequence shown here is derived from an EMBL/GenBank/DDBJ whole genome shotgun (WGS) entry which is preliminary data.</text>
</comment>
<sequence length="62" mass="6936">MSAAFWYLLNRKEALAYFCEDGLAEIDNNAAERALRSVCLGKRTGCSSVMIMVVTEVRWCTA</sequence>
<dbReference type="AlphaFoldDB" id="A0A757VZ40"/>
<protein>
    <submittedName>
        <fullName evidence="2">Transposase</fullName>
    </submittedName>
</protein>